<protein>
    <submittedName>
        <fullName evidence="1">Uncharacterized protein</fullName>
    </submittedName>
</protein>
<dbReference type="STRING" id="1150112.SAMN04487893_11548"/>
<sequence length="605" mass="70794">MIRVVFVLFLIIHCNVVVWSQNQHTQNDSIKIYNNIEGFSKKTKTGSFLHRLVFRKPSSSKSTEPVVQANRNFEQGQNKVIRNINITTLDPFGYSESDTTKVPKNKLEDFGNKMNLKTKEFTIRKFLMFKKNDVFDSLIIKESERLIRTQRYVRRVLIKPIPIENNPDSIDVSVRVLDSWSIFPTGSLTTSSGRLQLTDRNFGGFGHQVSAQYKTRFNENKNAYNFSYNINNIQNTFIRSTLLYDIDYENNYIKSIGFDRPFYSPYTKWAGGASIYQRFLRDSLPDKDYNYELQSFKYNIKDFWAGYSMPLYTKYKDQTEITNLRTSIRYMQQNYTEKPLHDFDTLGFYGSQKLLLASIGISSVNYVQDKFIYNYDIIEDIQVGKIFSITGGWNHRFGKDRAYLGAKFAFGKYTKHGYFSTNIEWGSYFTKSGPEQSAFLIEGVYFTKLSHLGNWKFRHFFNPELVIGYNRYPHTGDELYMEASIQGLNASKIKGTRRFHFAYQLQSYAPYDWNGFRFNPFINIEAGFIGDNKNRFLDPKMYSKLGIGVAIYNDYLVFNSIQLSIAYYPSVPDRGQSVIKTNSLRNHYFTLQSFSYSRPETVHYR</sequence>
<evidence type="ECO:0000313" key="1">
    <source>
        <dbReference type="EMBL" id="SFJ75822.1"/>
    </source>
</evidence>
<evidence type="ECO:0000313" key="2">
    <source>
        <dbReference type="Proteomes" id="UP000243887"/>
    </source>
</evidence>
<dbReference type="OrthoDB" id="1110633at2"/>
<dbReference type="Gene3D" id="3.10.20.310">
    <property type="entry name" value="membrane protein fhac"/>
    <property type="match status" value="1"/>
</dbReference>
<accession>A0A1I3TYW1</accession>
<organism evidence="1 2">
    <name type="scientific">Myroides guanonis</name>
    <dbReference type="NCBI Taxonomy" id="1150112"/>
    <lineage>
        <taxon>Bacteria</taxon>
        <taxon>Pseudomonadati</taxon>
        <taxon>Bacteroidota</taxon>
        <taxon>Flavobacteriia</taxon>
        <taxon>Flavobacteriales</taxon>
        <taxon>Flavobacteriaceae</taxon>
        <taxon>Myroides</taxon>
    </lineage>
</organism>
<name>A0A1I3TYW1_9FLAO</name>
<gene>
    <name evidence="1" type="ORF">SAMN04487893_11548</name>
</gene>
<dbReference type="Proteomes" id="UP000243887">
    <property type="component" value="Unassembled WGS sequence"/>
</dbReference>
<proteinExistence type="predicted"/>
<reference evidence="2" key="1">
    <citation type="submission" date="2016-10" db="EMBL/GenBank/DDBJ databases">
        <authorList>
            <person name="Varghese N."/>
            <person name="Submissions S."/>
        </authorList>
    </citation>
    <scope>NUCLEOTIDE SEQUENCE [LARGE SCALE GENOMIC DNA]</scope>
    <source>
        <strain evidence="2">DSM 26542</strain>
    </source>
</reference>
<dbReference type="EMBL" id="FORU01000015">
    <property type="protein sequence ID" value="SFJ75822.1"/>
    <property type="molecule type" value="Genomic_DNA"/>
</dbReference>
<dbReference type="AlphaFoldDB" id="A0A1I3TYW1"/>
<keyword evidence="2" id="KW-1185">Reference proteome</keyword>
<dbReference type="RefSeq" id="WP_090680562.1">
    <property type="nucleotide sequence ID" value="NZ_FORU01000015.1"/>
</dbReference>